<gene>
    <name evidence="6" type="ORF">BU14_0392s0019</name>
</gene>
<dbReference type="SFLD" id="SFLDG01018">
    <property type="entry name" value="Squalene/Phytoene_Synthase_Lik"/>
    <property type="match status" value="1"/>
</dbReference>
<evidence type="ECO:0000313" key="6">
    <source>
        <dbReference type="EMBL" id="OSX72961.1"/>
    </source>
</evidence>
<dbReference type="CDD" id="cd00683">
    <property type="entry name" value="Trans_IPPS_HH"/>
    <property type="match status" value="1"/>
</dbReference>
<dbReference type="SFLD" id="SFLDS00005">
    <property type="entry name" value="Isoprenoid_Synthase_Type_I"/>
    <property type="match status" value="1"/>
</dbReference>
<dbReference type="EMBL" id="KV919029">
    <property type="protein sequence ID" value="OSX72961.1"/>
    <property type="molecule type" value="Genomic_DNA"/>
</dbReference>
<feature type="region of interest" description="Disordered" evidence="5">
    <location>
        <begin position="126"/>
        <end position="145"/>
    </location>
</feature>
<dbReference type="PROSITE" id="PS01045">
    <property type="entry name" value="SQUALEN_PHYTOEN_SYN_2"/>
    <property type="match status" value="1"/>
</dbReference>
<reference evidence="6 7" key="1">
    <citation type="submission" date="2017-03" db="EMBL/GenBank/DDBJ databases">
        <title>WGS assembly of Porphyra umbilicalis.</title>
        <authorList>
            <person name="Brawley S.H."/>
            <person name="Blouin N.A."/>
            <person name="Ficko-Blean E."/>
            <person name="Wheeler G.L."/>
            <person name="Lohr M."/>
            <person name="Goodson H.V."/>
            <person name="Jenkins J.W."/>
            <person name="Blaby-Haas C.E."/>
            <person name="Helliwell K.E."/>
            <person name="Chan C."/>
            <person name="Marriage T."/>
            <person name="Bhattacharya D."/>
            <person name="Klein A.S."/>
            <person name="Badis Y."/>
            <person name="Brodie J."/>
            <person name="Cao Y."/>
            <person name="Collen J."/>
            <person name="Dittami S.M."/>
            <person name="Gachon C.M."/>
            <person name="Green B.R."/>
            <person name="Karpowicz S."/>
            <person name="Kim J.W."/>
            <person name="Kudahl U."/>
            <person name="Lin S."/>
            <person name="Michel G."/>
            <person name="Mittag M."/>
            <person name="Olson B.J."/>
            <person name="Pangilinan J."/>
            <person name="Peng Y."/>
            <person name="Qiu H."/>
            <person name="Shu S."/>
            <person name="Singer J.T."/>
            <person name="Smith A.G."/>
            <person name="Sprecher B.N."/>
            <person name="Wagner V."/>
            <person name="Wang W."/>
            <person name="Wang Z.-Y."/>
            <person name="Yan J."/>
            <person name="Yarish C."/>
            <person name="Zoeuner-Riek S."/>
            <person name="Zhuang Y."/>
            <person name="Zou Y."/>
            <person name="Lindquist E.A."/>
            <person name="Grimwood J."/>
            <person name="Barry K."/>
            <person name="Rokhsar D.S."/>
            <person name="Schmutz J."/>
            <person name="Stiller J.W."/>
            <person name="Grossman A.R."/>
            <person name="Prochnik S.E."/>
        </authorList>
    </citation>
    <scope>NUCLEOTIDE SEQUENCE [LARGE SCALE GENOMIC DNA]</scope>
    <source>
        <strain evidence="6">4086291</strain>
    </source>
</reference>
<dbReference type="GO" id="GO:0016117">
    <property type="term" value="P:carotenoid biosynthetic process"/>
    <property type="evidence" value="ECO:0007669"/>
    <property type="project" value="UniProtKB-KW"/>
</dbReference>
<evidence type="ECO:0000256" key="1">
    <source>
        <dbReference type="ARBA" id="ARBA00001805"/>
    </source>
</evidence>
<feature type="region of interest" description="Disordered" evidence="5">
    <location>
        <begin position="62"/>
        <end position="84"/>
    </location>
</feature>
<keyword evidence="4" id="KW-0125">Carotenoid biosynthesis</keyword>
<dbReference type="SUPFAM" id="SSF48576">
    <property type="entry name" value="Terpenoid synthases"/>
    <property type="match status" value="1"/>
</dbReference>
<dbReference type="PANTHER" id="PTHR31480">
    <property type="entry name" value="BIFUNCTIONAL LYCOPENE CYCLASE/PHYTOENE SYNTHASE"/>
    <property type="match status" value="1"/>
</dbReference>
<evidence type="ECO:0000256" key="5">
    <source>
        <dbReference type="SAM" id="MobiDB-lite"/>
    </source>
</evidence>
<feature type="region of interest" description="Disordered" evidence="5">
    <location>
        <begin position="97"/>
        <end position="118"/>
    </location>
</feature>
<dbReference type="Gene3D" id="1.10.600.10">
    <property type="entry name" value="Farnesyl Diphosphate Synthase"/>
    <property type="match status" value="1"/>
</dbReference>
<dbReference type="Pfam" id="PF00494">
    <property type="entry name" value="SQS_PSY"/>
    <property type="match status" value="1"/>
</dbReference>
<organism evidence="6 7">
    <name type="scientific">Porphyra umbilicalis</name>
    <name type="common">Purple laver</name>
    <name type="synonym">Red alga</name>
    <dbReference type="NCBI Taxonomy" id="2786"/>
    <lineage>
        <taxon>Eukaryota</taxon>
        <taxon>Rhodophyta</taxon>
        <taxon>Bangiophyceae</taxon>
        <taxon>Bangiales</taxon>
        <taxon>Bangiaceae</taxon>
        <taxon>Porphyra</taxon>
    </lineage>
</organism>
<dbReference type="AlphaFoldDB" id="A0A1X6NWG6"/>
<evidence type="ECO:0000256" key="4">
    <source>
        <dbReference type="ARBA" id="ARBA00022746"/>
    </source>
</evidence>
<proteinExistence type="predicted"/>
<dbReference type="InterPro" id="IPR019845">
    <property type="entry name" value="Squalene/phytoene_synthase_CS"/>
</dbReference>
<dbReference type="GO" id="GO:0051996">
    <property type="term" value="F:squalene synthase [NAD(P)H] activity"/>
    <property type="evidence" value="ECO:0007669"/>
    <property type="project" value="InterPro"/>
</dbReference>
<comment type="catalytic activity">
    <reaction evidence="1">
        <text>2 (2E,6E,10E)-geranylgeranyl diphosphate = 15-cis-phytoene + 2 diphosphate</text>
        <dbReference type="Rhea" id="RHEA:34475"/>
        <dbReference type="ChEBI" id="CHEBI:27787"/>
        <dbReference type="ChEBI" id="CHEBI:33019"/>
        <dbReference type="ChEBI" id="CHEBI:58756"/>
        <dbReference type="EC" id="2.5.1.32"/>
    </reaction>
</comment>
<dbReference type="EC" id="2.5.1.32" evidence="2"/>
<evidence type="ECO:0000313" key="7">
    <source>
        <dbReference type="Proteomes" id="UP000218209"/>
    </source>
</evidence>
<dbReference type="InterPro" id="IPR033904">
    <property type="entry name" value="Trans_IPPS_HH"/>
</dbReference>
<name>A0A1X6NWG6_PORUM</name>
<dbReference type="GO" id="GO:0004311">
    <property type="term" value="F:geranylgeranyl diphosphate synthase activity"/>
    <property type="evidence" value="ECO:0007669"/>
    <property type="project" value="InterPro"/>
</dbReference>
<keyword evidence="3" id="KW-0808">Transferase</keyword>
<dbReference type="Proteomes" id="UP000218209">
    <property type="component" value="Unassembled WGS sequence"/>
</dbReference>
<keyword evidence="7" id="KW-1185">Reference proteome</keyword>
<evidence type="ECO:0000256" key="3">
    <source>
        <dbReference type="ARBA" id="ARBA00022679"/>
    </source>
</evidence>
<protein>
    <recommendedName>
        <fullName evidence="2">15-cis-phytoene synthase</fullName>
        <ecNumber evidence="2">2.5.1.32</ecNumber>
    </recommendedName>
</protein>
<evidence type="ECO:0000256" key="2">
    <source>
        <dbReference type="ARBA" id="ARBA00012396"/>
    </source>
</evidence>
<dbReference type="InterPro" id="IPR002060">
    <property type="entry name" value="Squ/phyt_synthse"/>
</dbReference>
<dbReference type="InterPro" id="IPR044843">
    <property type="entry name" value="Trans_IPPS_bact-type"/>
</dbReference>
<accession>A0A1X6NWG6</accession>
<dbReference type="InterPro" id="IPR008949">
    <property type="entry name" value="Isoprenoid_synthase_dom_sf"/>
</dbReference>
<dbReference type="OrthoDB" id="6600518at2759"/>
<dbReference type="SFLD" id="SFLDG01212">
    <property type="entry name" value="Phytoene_synthase_like"/>
    <property type="match status" value="1"/>
</dbReference>
<sequence>MISPTRRTDDAGALAFAGAPLPCRSRFPGAPATGQTIVRQGPGRSVPVNRRRSRQAAIVALAPAANDASGSNRPADTLYTDTDPEVLMPDNLFQELTPRASGPARADGSSPRGWLESGTATYTLPSQASAGNVATPSAELASTTETARRDAAKAVAAAVSGMPALDALDLDELPVVGAPNASSPPAPWDTTTSAHGLSFLGRRLNFVRRRQAIIAKAYEECERITALYAKTFYLGTSFLDPAKRSAVWAVYTWCRRTDDLVDGPRVTQRCGSLRDVLAGWSTRLDSIFAAGRGAREGEQDVAPPRDALDLALVDVIVRYPDMDITPFADMIDGMIMDVEMDRFATWDELHLYCYRVAGTVGLMTLPIMGSVDGTRAGLRAAAEPALALGVALQLTNILRDVGEDRLRGRIYLPLEDLQRFNYSEADLLAGVLDDRYRALMKFQIARARAYFAKAEAGIDLLSPDARLPVRASLDMYAGILEVLETNGYDNFKRRAYVSKWGKLATLPGSWARIQPAGSVARRVFETYEKLVAVGSS</sequence>